<dbReference type="InterPro" id="IPR000477">
    <property type="entry name" value="RT_dom"/>
</dbReference>
<protein>
    <submittedName>
        <fullName evidence="2">Reverse transcriptase domain, reverse transcriptase zinc-binding domain protein</fullName>
    </submittedName>
</protein>
<sequence>MEAVNWFWETKEISRGYNSSFVTIIPKVADPIGLGDFRPISLIGCYYKILAKILAERVKKVVGEVVGDVQNAFIKGRLILDGVLIANETMDFVRKKKERGLVFKVDFEKAYDSINWKFLGDIMKWMEFGSKWCKWVENCLNSSSMLILVNGSPTEEFTLEQGVRQGDPLSPFLFILAAKGLNALVSEAVAKGIFKGLVISYDRVVVSHLQYADDMIFFGKWSRENAKALMCILKSFEEVSGLKVNFNKSKLYGIGVCSCDREEMARWMRCSKWWWRFKRDGDSLWVRVVKSIYRENGGLSSRGDVGREFNGGRVWRDIIKVGKEIDGVGIDFRSFPRLFHLDSRLEGRVVEKGRWVEGVWRWEWMWIKEPTGRVSGEMEGLIGLLQNAKLSNDCRDQWRWNLNEDGGFTVKDLTRKVEERTLQLEISRQDTIWNKLVPKKVNVFVWRALKKRLPVREVLDKRGIDLDTVLCPCCDSGVESCKHSLALCNMAMGVWEKIHSWWKLGGVSAFSIRDFFSLNGDVNLPNNSRLLWQAVLWTSGYFIWKERNNRVFKAKVSSVNKIVQDIQLKSFDWIARRSKKSLIDWQQWLRDPGKCCIK</sequence>
<dbReference type="PROSITE" id="PS50878">
    <property type="entry name" value="RT_POL"/>
    <property type="match status" value="1"/>
</dbReference>
<dbReference type="EMBL" id="BQNB010010475">
    <property type="protein sequence ID" value="GJS77798.1"/>
    <property type="molecule type" value="Genomic_DNA"/>
</dbReference>
<keyword evidence="2" id="KW-0548">Nucleotidyltransferase</keyword>
<gene>
    <name evidence="2" type="ORF">Tco_0727679</name>
</gene>
<evidence type="ECO:0000313" key="2">
    <source>
        <dbReference type="EMBL" id="GJS77798.1"/>
    </source>
</evidence>
<proteinExistence type="predicted"/>
<dbReference type="Pfam" id="PF00078">
    <property type="entry name" value="RVT_1"/>
    <property type="match status" value="1"/>
</dbReference>
<comment type="caution">
    <text evidence="2">The sequence shown here is derived from an EMBL/GenBank/DDBJ whole genome shotgun (WGS) entry which is preliminary data.</text>
</comment>
<dbReference type="Proteomes" id="UP001151760">
    <property type="component" value="Unassembled WGS sequence"/>
</dbReference>
<dbReference type="InterPro" id="IPR026960">
    <property type="entry name" value="RVT-Znf"/>
</dbReference>
<dbReference type="PANTHER" id="PTHR31635">
    <property type="entry name" value="REVERSE TRANSCRIPTASE DOMAIN-CONTAINING PROTEIN-RELATED"/>
    <property type="match status" value="1"/>
</dbReference>
<keyword evidence="3" id="KW-1185">Reference proteome</keyword>
<feature type="domain" description="Reverse transcriptase" evidence="1">
    <location>
        <begin position="6"/>
        <end position="272"/>
    </location>
</feature>
<evidence type="ECO:0000313" key="3">
    <source>
        <dbReference type="Proteomes" id="UP001151760"/>
    </source>
</evidence>
<reference evidence="2" key="1">
    <citation type="journal article" date="2022" name="Int. J. Mol. Sci.">
        <title>Draft Genome of Tanacetum Coccineum: Genomic Comparison of Closely Related Tanacetum-Family Plants.</title>
        <authorList>
            <person name="Yamashiro T."/>
            <person name="Shiraishi A."/>
            <person name="Nakayama K."/>
            <person name="Satake H."/>
        </authorList>
    </citation>
    <scope>NUCLEOTIDE SEQUENCE</scope>
</reference>
<organism evidence="2 3">
    <name type="scientific">Tanacetum coccineum</name>
    <dbReference type="NCBI Taxonomy" id="301880"/>
    <lineage>
        <taxon>Eukaryota</taxon>
        <taxon>Viridiplantae</taxon>
        <taxon>Streptophyta</taxon>
        <taxon>Embryophyta</taxon>
        <taxon>Tracheophyta</taxon>
        <taxon>Spermatophyta</taxon>
        <taxon>Magnoliopsida</taxon>
        <taxon>eudicotyledons</taxon>
        <taxon>Gunneridae</taxon>
        <taxon>Pentapetalae</taxon>
        <taxon>asterids</taxon>
        <taxon>campanulids</taxon>
        <taxon>Asterales</taxon>
        <taxon>Asteraceae</taxon>
        <taxon>Asteroideae</taxon>
        <taxon>Anthemideae</taxon>
        <taxon>Anthemidinae</taxon>
        <taxon>Tanacetum</taxon>
    </lineage>
</organism>
<name>A0ABQ4YM32_9ASTR</name>
<reference evidence="2" key="2">
    <citation type="submission" date="2022-01" db="EMBL/GenBank/DDBJ databases">
        <authorList>
            <person name="Yamashiro T."/>
            <person name="Shiraishi A."/>
            <person name="Satake H."/>
            <person name="Nakayama K."/>
        </authorList>
    </citation>
    <scope>NUCLEOTIDE SEQUENCE</scope>
</reference>
<dbReference type="InterPro" id="IPR043502">
    <property type="entry name" value="DNA/RNA_pol_sf"/>
</dbReference>
<keyword evidence="2" id="KW-0808">Transferase</keyword>
<dbReference type="PANTHER" id="PTHR31635:SF196">
    <property type="entry name" value="REVERSE TRANSCRIPTASE DOMAIN-CONTAINING PROTEIN-RELATED"/>
    <property type="match status" value="1"/>
</dbReference>
<dbReference type="SUPFAM" id="SSF56672">
    <property type="entry name" value="DNA/RNA polymerases"/>
    <property type="match status" value="1"/>
</dbReference>
<dbReference type="GO" id="GO:0003964">
    <property type="term" value="F:RNA-directed DNA polymerase activity"/>
    <property type="evidence" value="ECO:0007669"/>
    <property type="project" value="UniProtKB-KW"/>
</dbReference>
<accession>A0ABQ4YM32</accession>
<dbReference type="Pfam" id="PF13966">
    <property type="entry name" value="zf-RVT"/>
    <property type="match status" value="1"/>
</dbReference>
<dbReference type="CDD" id="cd01650">
    <property type="entry name" value="RT_nLTR_like"/>
    <property type="match status" value="1"/>
</dbReference>
<evidence type="ECO:0000259" key="1">
    <source>
        <dbReference type="PROSITE" id="PS50878"/>
    </source>
</evidence>
<keyword evidence="2" id="KW-0695">RNA-directed DNA polymerase</keyword>